<evidence type="ECO:0000313" key="3">
    <source>
        <dbReference type="Proteomes" id="UP000249354"/>
    </source>
</evidence>
<reference evidence="3" key="1">
    <citation type="submission" date="2018-04" db="EMBL/GenBank/DDBJ databases">
        <authorList>
            <person name="Cornet L."/>
        </authorList>
    </citation>
    <scope>NUCLEOTIDE SEQUENCE [LARGE SCALE GENOMIC DNA]</scope>
</reference>
<accession>A0A2W4VTL1</accession>
<reference evidence="2 3" key="2">
    <citation type="submission" date="2018-06" db="EMBL/GenBank/DDBJ databases">
        <title>Metagenomic assembly of (sub)arctic Cyanobacteria and their associated microbiome from non-axenic cultures.</title>
        <authorList>
            <person name="Baurain D."/>
        </authorList>
    </citation>
    <scope>NUCLEOTIDE SEQUENCE [LARGE SCALE GENOMIC DNA]</scope>
    <source>
        <strain evidence="2">ULC129bin1</strain>
    </source>
</reference>
<proteinExistence type="predicted"/>
<keyword evidence="1" id="KW-0812">Transmembrane</keyword>
<name>A0A2W4VTL1_9CYAN</name>
<evidence type="ECO:0000256" key="1">
    <source>
        <dbReference type="SAM" id="Phobius"/>
    </source>
</evidence>
<keyword evidence="1" id="KW-1133">Transmembrane helix</keyword>
<dbReference type="EMBL" id="QBMC01000090">
    <property type="protein sequence ID" value="PZO15641.1"/>
    <property type="molecule type" value="Genomic_DNA"/>
</dbReference>
<protein>
    <submittedName>
        <fullName evidence="2">Uncharacterized protein</fullName>
    </submittedName>
</protein>
<dbReference type="Proteomes" id="UP000249354">
    <property type="component" value="Unassembled WGS sequence"/>
</dbReference>
<comment type="caution">
    <text evidence="2">The sequence shown here is derived from an EMBL/GenBank/DDBJ whole genome shotgun (WGS) entry which is preliminary data.</text>
</comment>
<evidence type="ECO:0000313" key="2">
    <source>
        <dbReference type="EMBL" id="PZO15641.1"/>
    </source>
</evidence>
<gene>
    <name evidence="2" type="ORF">DCF25_13325</name>
</gene>
<dbReference type="AlphaFoldDB" id="A0A2W4VTL1"/>
<organism evidence="2 3">
    <name type="scientific">Leptolyngbya foveolarum</name>
    <dbReference type="NCBI Taxonomy" id="47253"/>
    <lineage>
        <taxon>Bacteria</taxon>
        <taxon>Bacillati</taxon>
        <taxon>Cyanobacteriota</taxon>
        <taxon>Cyanophyceae</taxon>
        <taxon>Leptolyngbyales</taxon>
        <taxon>Leptolyngbyaceae</taxon>
        <taxon>Leptolyngbya group</taxon>
        <taxon>Leptolyngbya</taxon>
    </lineage>
</organism>
<feature type="transmembrane region" description="Helical" evidence="1">
    <location>
        <begin position="156"/>
        <end position="178"/>
    </location>
</feature>
<sequence length="232" mass="25799">MPVEHQALFTLTQVEAIEKALTPRTHKLDLRMSLPLLGRGAYLVFMGGPNRRQEDRKLTQSSPAAMHAALSNDVAMGKTLQHNPTVYRMLQRVPNSIMATFQPVQIQAMEAALVPRRHLIDIRLSLPLCGKGAYLVFAAGPNRRGHYRNIQNGNHFTMPAVFASVLIGAGSILGLVYLKGSAVLAKPDPVFDQGPAFYETKVPFKKTQRECLKSGRQWIESKCIDKIHDPTF</sequence>
<keyword evidence="1" id="KW-0472">Membrane</keyword>